<dbReference type="WBParaSite" id="jg21349">
    <property type="protein sequence ID" value="jg21349"/>
    <property type="gene ID" value="jg21349"/>
</dbReference>
<feature type="compositionally biased region" description="Basic residues" evidence="1">
    <location>
        <begin position="93"/>
        <end position="104"/>
    </location>
</feature>
<name>A0A915DNN3_9BILA</name>
<accession>A0A915DNN3</accession>
<evidence type="ECO:0000256" key="1">
    <source>
        <dbReference type="SAM" id="MobiDB-lite"/>
    </source>
</evidence>
<dbReference type="AlphaFoldDB" id="A0A915DNN3"/>
<dbReference type="Proteomes" id="UP000887574">
    <property type="component" value="Unplaced"/>
</dbReference>
<evidence type="ECO:0000313" key="3">
    <source>
        <dbReference type="WBParaSite" id="jg21349"/>
    </source>
</evidence>
<protein>
    <submittedName>
        <fullName evidence="3">Uncharacterized protein</fullName>
    </submittedName>
</protein>
<feature type="region of interest" description="Disordered" evidence="1">
    <location>
        <begin position="81"/>
        <end position="133"/>
    </location>
</feature>
<proteinExistence type="predicted"/>
<reference evidence="3" key="1">
    <citation type="submission" date="2022-11" db="UniProtKB">
        <authorList>
            <consortium name="WormBaseParasite"/>
        </authorList>
    </citation>
    <scope>IDENTIFICATION</scope>
</reference>
<sequence>MEVYLSRARKFKLISMELQQILHGDKTICLKSVVYGCYRWNCPRVPASRTTCPSAWLLYCYVWRRNVMRRWKKSLVQQFRKRNKPMGKTCHPGPKKPTRLHKPVPSKYTEKGNLRALPPNSETLKKSPRPQGP</sequence>
<keyword evidence="2" id="KW-1185">Reference proteome</keyword>
<evidence type="ECO:0000313" key="2">
    <source>
        <dbReference type="Proteomes" id="UP000887574"/>
    </source>
</evidence>
<organism evidence="2 3">
    <name type="scientific">Ditylenchus dipsaci</name>
    <dbReference type="NCBI Taxonomy" id="166011"/>
    <lineage>
        <taxon>Eukaryota</taxon>
        <taxon>Metazoa</taxon>
        <taxon>Ecdysozoa</taxon>
        <taxon>Nematoda</taxon>
        <taxon>Chromadorea</taxon>
        <taxon>Rhabditida</taxon>
        <taxon>Tylenchina</taxon>
        <taxon>Tylenchomorpha</taxon>
        <taxon>Sphaerularioidea</taxon>
        <taxon>Anguinidae</taxon>
        <taxon>Anguininae</taxon>
        <taxon>Ditylenchus</taxon>
    </lineage>
</organism>